<keyword evidence="1" id="KW-0472">Membrane</keyword>
<feature type="transmembrane region" description="Helical" evidence="1">
    <location>
        <begin position="38"/>
        <end position="59"/>
    </location>
</feature>
<feature type="transmembrane region" description="Helical" evidence="1">
    <location>
        <begin position="191"/>
        <end position="213"/>
    </location>
</feature>
<feature type="transmembrane region" description="Helical" evidence="1">
    <location>
        <begin position="71"/>
        <end position="90"/>
    </location>
</feature>
<feature type="transmembrane region" description="Helical" evidence="1">
    <location>
        <begin position="129"/>
        <end position="154"/>
    </location>
</feature>
<sequence>MTSKNTPCGLNRDVIKMIAMGTMLLNHVATVFMEPGTFLFELFVDIGYFTAITMCYFLVEGWHYTRSRRRYALRLFLFALLSQIPFSYAFSEDGSLRYSNLNMMFTLLFCFLIIWALKEIPDPGKSRAMAFFLTCCTAFCDWAFFAAVFTWLFVWADGVPERQKTAWRWAVLCFGGFTFLSGIGRFPPAGLLLYAAGAAAGVALSAVCILYLYNGKRAQRGRKFFQWFFYLFYPVHLLVLGLLRFAL</sequence>
<dbReference type="EMBL" id="DXEQ01000255">
    <property type="protein sequence ID" value="HIX73051.1"/>
    <property type="molecule type" value="Genomic_DNA"/>
</dbReference>
<evidence type="ECO:0000256" key="1">
    <source>
        <dbReference type="SAM" id="Phobius"/>
    </source>
</evidence>
<feature type="transmembrane region" description="Helical" evidence="1">
    <location>
        <begin position="96"/>
        <end position="117"/>
    </location>
</feature>
<feature type="transmembrane region" description="Helical" evidence="1">
    <location>
        <begin position="225"/>
        <end position="246"/>
    </location>
</feature>
<keyword evidence="1" id="KW-0812">Transmembrane</keyword>
<gene>
    <name evidence="2" type="ORF">H9849_08525</name>
</gene>
<dbReference type="Proteomes" id="UP000886805">
    <property type="component" value="Unassembled WGS sequence"/>
</dbReference>
<name>A0A9D1X5W0_9FIRM</name>
<proteinExistence type="predicted"/>
<feature type="transmembrane region" description="Helical" evidence="1">
    <location>
        <begin position="166"/>
        <end position="184"/>
    </location>
</feature>
<accession>A0A9D1X5W0</accession>
<reference evidence="2" key="2">
    <citation type="submission" date="2021-04" db="EMBL/GenBank/DDBJ databases">
        <authorList>
            <person name="Gilroy R."/>
        </authorList>
    </citation>
    <scope>NUCLEOTIDE SEQUENCE</scope>
    <source>
        <strain evidence="2">ChiSxjej3B15-1167</strain>
    </source>
</reference>
<dbReference type="Pfam" id="PF05857">
    <property type="entry name" value="TraX"/>
    <property type="match status" value="1"/>
</dbReference>
<protein>
    <submittedName>
        <fullName evidence="2">Conjugal transfer protein TraX</fullName>
    </submittedName>
</protein>
<comment type="caution">
    <text evidence="2">The sequence shown here is derived from an EMBL/GenBank/DDBJ whole genome shotgun (WGS) entry which is preliminary data.</text>
</comment>
<evidence type="ECO:0000313" key="3">
    <source>
        <dbReference type="Proteomes" id="UP000886805"/>
    </source>
</evidence>
<dbReference type="InterPro" id="IPR008875">
    <property type="entry name" value="TraX"/>
</dbReference>
<reference evidence="2" key="1">
    <citation type="journal article" date="2021" name="PeerJ">
        <title>Extensive microbial diversity within the chicken gut microbiome revealed by metagenomics and culture.</title>
        <authorList>
            <person name="Gilroy R."/>
            <person name="Ravi A."/>
            <person name="Getino M."/>
            <person name="Pursley I."/>
            <person name="Horton D.L."/>
            <person name="Alikhan N.F."/>
            <person name="Baker D."/>
            <person name="Gharbi K."/>
            <person name="Hall N."/>
            <person name="Watson M."/>
            <person name="Adriaenssens E.M."/>
            <person name="Foster-Nyarko E."/>
            <person name="Jarju S."/>
            <person name="Secka A."/>
            <person name="Antonio M."/>
            <person name="Oren A."/>
            <person name="Chaudhuri R.R."/>
            <person name="La Ragione R."/>
            <person name="Hildebrand F."/>
            <person name="Pallen M.J."/>
        </authorList>
    </citation>
    <scope>NUCLEOTIDE SEQUENCE</scope>
    <source>
        <strain evidence="2">ChiSxjej3B15-1167</strain>
    </source>
</reference>
<dbReference type="AlphaFoldDB" id="A0A9D1X5W0"/>
<evidence type="ECO:0000313" key="2">
    <source>
        <dbReference type="EMBL" id="HIX73051.1"/>
    </source>
</evidence>
<organism evidence="2 3">
    <name type="scientific">Candidatus Anaerobutyricum stercoripullorum</name>
    <dbReference type="NCBI Taxonomy" id="2838456"/>
    <lineage>
        <taxon>Bacteria</taxon>
        <taxon>Bacillati</taxon>
        <taxon>Bacillota</taxon>
        <taxon>Clostridia</taxon>
        <taxon>Lachnospirales</taxon>
        <taxon>Lachnospiraceae</taxon>
        <taxon>Anaerobutyricum</taxon>
    </lineage>
</organism>
<keyword evidence="1" id="KW-1133">Transmembrane helix</keyword>